<reference evidence="5" key="3">
    <citation type="journal article" date="2017" name="Nature">
        <title>Genome sequence of the progenitor of the wheat D genome Aegilops tauschii.</title>
        <authorList>
            <person name="Luo M.C."/>
            <person name="Gu Y.Q."/>
            <person name="Puiu D."/>
            <person name="Wang H."/>
            <person name="Twardziok S.O."/>
            <person name="Deal K.R."/>
            <person name="Huo N."/>
            <person name="Zhu T."/>
            <person name="Wang L."/>
            <person name="Wang Y."/>
            <person name="McGuire P.E."/>
            <person name="Liu S."/>
            <person name="Long H."/>
            <person name="Ramasamy R.K."/>
            <person name="Rodriguez J.C."/>
            <person name="Van S.L."/>
            <person name="Yuan L."/>
            <person name="Wang Z."/>
            <person name="Xia Z."/>
            <person name="Xiao L."/>
            <person name="Anderson O.D."/>
            <person name="Ouyang S."/>
            <person name="Liang Y."/>
            <person name="Zimin A.V."/>
            <person name="Pertea G."/>
            <person name="Qi P."/>
            <person name="Bennetzen J.L."/>
            <person name="Dai X."/>
            <person name="Dawson M.W."/>
            <person name="Muller H.G."/>
            <person name="Kugler K."/>
            <person name="Rivarola-Duarte L."/>
            <person name="Spannagl M."/>
            <person name="Mayer K.F.X."/>
            <person name="Lu F.H."/>
            <person name="Bevan M.W."/>
            <person name="Leroy P."/>
            <person name="Li P."/>
            <person name="You F.M."/>
            <person name="Sun Q."/>
            <person name="Liu Z."/>
            <person name="Lyons E."/>
            <person name="Wicker T."/>
            <person name="Salzberg S.L."/>
            <person name="Devos K.M."/>
            <person name="Dvorak J."/>
        </authorList>
    </citation>
    <scope>NUCLEOTIDE SEQUENCE [LARGE SCALE GENOMIC DNA]</scope>
    <source>
        <strain evidence="5">cv. AL8/78</strain>
    </source>
</reference>
<evidence type="ECO:0000259" key="3">
    <source>
        <dbReference type="Pfam" id="PF23559"/>
    </source>
</evidence>
<accession>A0A453MTT1</accession>
<dbReference type="Pfam" id="PF23598">
    <property type="entry name" value="LRR_14"/>
    <property type="match status" value="1"/>
</dbReference>
<reference evidence="6" key="1">
    <citation type="journal article" date="2014" name="Science">
        <title>Ancient hybridizations among the ancestral genomes of bread wheat.</title>
        <authorList>
            <consortium name="International Wheat Genome Sequencing Consortium,"/>
            <person name="Marcussen T."/>
            <person name="Sandve S.R."/>
            <person name="Heier L."/>
            <person name="Spannagl M."/>
            <person name="Pfeifer M."/>
            <person name="Jakobsen K.S."/>
            <person name="Wulff B.B."/>
            <person name="Steuernagel B."/>
            <person name="Mayer K.F."/>
            <person name="Olsen O.A."/>
        </authorList>
    </citation>
    <scope>NUCLEOTIDE SEQUENCE [LARGE SCALE GENOMIC DNA]</scope>
    <source>
        <strain evidence="6">cv. AL8/78</strain>
    </source>
</reference>
<evidence type="ECO:0000313" key="6">
    <source>
        <dbReference type="Proteomes" id="UP000015105"/>
    </source>
</evidence>
<dbReference type="FunFam" id="1.10.10.10:FF:000322">
    <property type="entry name" value="Probable disease resistance protein At1g63360"/>
    <property type="match status" value="1"/>
</dbReference>
<dbReference type="InterPro" id="IPR055414">
    <property type="entry name" value="LRR_R13L4/SHOC2-like"/>
</dbReference>
<evidence type="ECO:0000313" key="5">
    <source>
        <dbReference type="EnsemblPlants" id="AET6Gv20071000.1"/>
    </source>
</evidence>
<reference evidence="5" key="5">
    <citation type="journal article" date="2021" name="G3 (Bethesda)">
        <title>Aegilops tauschii genome assembly Aet v5.0 features greater sequence contiguity and improved annotation.</title>
        <authorList>
            <person name="Wang L."/>
            <person name="Zhu T."/>
            <person name="Rodriguez J.C."/>
            <person name="Deal K.R."/>
            <person name="Dubcovsky J."/>
            <person name="McGuire P.E."/>
            <person name="Lux T."/>
            <person name="Spannagl M."/>
            <person name="Mayer K.F.X."/>
            <person name="Baldrich P."/>
            <person name="Meyers B.C."/>
            <person name="Huo N."/>
            <person name="Gu Y.Q."/>
            <person name="Zhou H."/>
            <person name="Devos K.M."/>
            <person name="Bennetzen J.L."/>
            <person name="Unver T."/>
            <person name="Budak H."/>
            <person name="Gulick P.J."/>
            <person name="Galiba G."/>
            <person name="Kalapos B."/>
            <person name="Nelson D.R."/>
            <person name="Li P."/>
            <person name="You F.M."/>
            <person name="Luo M.C."/>
            <person name="Dvorak J."/>
        </authorList>
    </citation>
    <scope>NUCLEOTIDE SEQUENCE [LARGE SCALE GENOMIC DNA]</scope>
    <source>
        <strain evidence="5">cv. AL8/78</strain>
    </source>
</reference>
<dbReference type="InterPro" id="IPR036388">
    <property type="entry name" value="WH-like_DNA-bd_sf"/>
</dbReference>
<dbReference type="SUPFAM" id="SSF52058">
    <property type="entry name" value="L domain-like"/>
    <property type="match status" value="1"/>
</dbReference>
<dbReference type="GO" id="GO:0009626">
    <property type="term" value="P:plant-type hypersensitive response"/>
    <property type="evidence" value="ECO:0007669"/>
    <property type="project" value="UniProtKB-ARBA"/>
</dbReference>
<dbReference type="InterPro" id="IPR044974">
    <property type="entry name" value="Disease_R_plants"/>
</dbReference>
<keyword evidence="2" id="KW-0611">Plant defense</keyword>
<dbReference type="Gene3D" id="1.10.10.10">
    <property type="entry name" value="Winged helix-like DNA-binding domain superfamily/Winged helix DNA-binding domain"/>
    <property type="match status" value="1"/>
</dbReference>
<dbReference type="GO" id="GO:0042742">
    <property type="term" value="P:defense response to bacterium"/>
    <property type="evidence" value="ECO:0007669"/>
    <property type="project" value="UniProtKB-ARBA"/>
</dbReference>
<feature type="domain" description="Disease resistance protein winged helix" evidence="3">
    <location>
        <begin position="47"/>
        <end position="117"/>
    </location>
</feature>
<evidence type="ECO:0000256" key="2">
    <source>
        <dbReference type="ARBA" id="ARBA00022821"/>
    </source>
</evidence>
<evidence type="ECO:0000259" key="4">
    <source>
        <dbReference type="Pfam" id="PF23598"/>
    </source>
</evidence>
<dbReference type="InterPro" id="IPR058922">
    <property type="entry name" value="WHD_DRP"/>
</dbReference>
<dbReference type="STRING" id="200361.A0A453MTT1"/>
<dbReference type="Gene3D" id="3.80.10.10">
    <property type="entry name" value="Ribonuclease Inhibitor"/>
    <property type="match status" value="1"/>
</dbReference>
<dbReference type="Pfam" id="PF23559">
    <property type="entry name" value="WHD_DRP"/>
    <property type="match status" value="1"/>
</dbReference>
<keyword evidence="6" id="KW-1185">Reference proteome</keyword>
<dbReference type="InterPro" id="IPR032675">
    <property type="entry name" value="LRR_dom_sf"/>
</dbReference>
<dbReference type="PANTHER" id="PTHR23155:SF906">
    <property type="entry name" value="OS08G0205100 PROTEIN"/>
    <property type="match status" value="1"/>
</dbReference>
<dbReference type="AlphaFoldDB" id="A0A453MTT1"/>
<evidence type="ECO:0000256" key="1">
    <source>
        <dbReference type="ARBA" id="ARBA00022737"/>
    </source>
</evidence>
<dbReference type="GO" id="GO:0002758">
    <property type="term" value="P:innate immune response-activating signaling pathway"/>
    <property type="evidence" value="ECO:0007669"/>
    <property type="project" value="UniProtKB-ARBA"/>
</dbReference>
<name>A0A453MTT1_AEGTS</name>
<dbReference type="Proteomes" id="UP000015105">
    <property type="component" value="Chromosome 6D"/>
</dbReference>
<reference evidence="5" key="4">
    <citation type="submission" date="2019-03" db="UniProtKB">
        <authorList>
            <consortium name="EnsemblPlants"/>
        </authorList>
    </citation>
    <scope>IDENTIFICATION</scope>
</reference>
<sequence length="504" mass="57598">MKWERIKNSLGAKFSTKPTLEEMRGILNLSFMHLPVHLRPYFLYLGMYPEDREIYTIDLVRFSFCEGFVCNLHGVDLEDVAKSYFDELINRSLIQPEEICYGDVVSCRVHNMMVDLIISKNKENNFISVAYNYEDMARLQSCEYKVHRLSLKSGVGGATSETLATSMSQVRSYARFGESKYIPHLSQFKYLRVLFFEFPDGWDMIVDLTAIGHLFLLRYLKVLARLADVALPTEIRGLVHLESLELSCRSVQSFPSDITRLANLFHLKLPYGAMLPEGIQNMKSIRTLHYTGMLKNSLEDIKGLSELTNLKELMLCTPYEQCLTVEHVNALVSSIQMLRDLKHLSLVCWGKLDDYGSRLNSLVDPPRLEVLNLATWELSRAPRWIGELCCLRVVSLHVLHMSSDEVRVLGDLPSLVDATIRVSELSQDKVVVGTGLFPVLEYFFFRSDEDVTAYLSFEAGAMPKLRTLNVAFGWQEWRGGTPFGMECLPCLQDIRVRLTLILPC</sequence>
<keyword evidence="1" id="KW-0677">Repeat</keyword>
<dbReference type="Gramene" id="AET6Gv20071000.1">
    <property type="protein sequence ID" value="AET6Gv20071000.1"/>
    <property type="gene ID" value="AET6Gv20071000"/>
</dbReference>
<dbReference type="PANTHER" id="PTHR23155">
    <property type="entry name" value="DISEASE RESISTANCE PROTEIN RP"/>
    <property type="match status" value="1"/>
</dbReference>
<feature type="domain" description="Disease resistance R13L4/SHOC-2-like LRR" evidence="4">
    <location>
        <begin position="169"/>
        <end position="498"/>
    </location>
</feature>
<proteinExistence type="predicted"/>
<organism evidence="5 6">
    <name type="scientific">Aegilops tauschii subsp. strangulata</name>
    <name type="common">Goatgrass</name>
    <dbReference type="NCBI Taxonomy" id="200361"/>
    <lineage>
        <taxon>Eukaryota</taxon>
        <taxon>Viridiplantae</taxon>
        <taxon>Streptophyta</taxon>
        <taxon>Embryophyta</taxon>
        <taxon>Tracheophyta</taxon>
        <taxon>Spermatophyta</taxon>
        <taxon>Magnoliopsida</taxon>
        <taxon>Liliopsida</taxon>
        <taxon>Poales</taxon>
        <taxon>Poaceae</taxon>
        <taxon>BOP clade</taxon>
        <taxon>Pooideae</taxon>
        <taxon>Triticodae</taxon>
        <taxon>Triticeae</taxon>
        <taxon>Triticinae</taxon>
        <taxon>Aegilops</taxon>
    </lineage>
</organism>
<protein>
    <submittedName>
        <fullName evidence="5">Uncharacterized protein</fullName>
    </submittedName>
</protein>
<reference evidence="6" key="2">
    <citation type="journal article" date="2017" name="Nat. Plants">
        <title>The Aegilops tauschii genome reveals multiple impacts of transposons.</title>
        <authorList>
            <person name="Zhao G."/>
            <person name="Zou C."/>
            <person name="Li K."/>
            <person name="Wang K."/>
            <person name="Li T."/>
            <person name="Gao L."/>
            <person name="Zhang X."/>
            <person name="Wang H."/>
            <person name="Yang Z."/>
            <person name="Liu X."/>
            <person name="Jiang W."/>
            <person name="Mao L."/>
            <person name="Kong X."/>
            <person name="Jiao Y."/>
            <person name="Jia J."/>
        </authorList>
    </citation>
    <scope>NUCLEOTIDE SEQUENCE [LARGE SCALE GENOMIC DNA]</scope>
    <source>
        <strain evidence="6">cv. AL8/78</strain>
    </source>
</reference>
<dbReference type="EnsemblPlants" id="AET6Gv20071000.1">
    <property type="protein sequence ID" value="AET6Gv20071000.1"/>
    <property type="gene ID" value="AET6Gv20071000"/>
</dbReference>